<dbReference type="InParanoid" id="A0A3N4LFG0"/>
<organism evidence="2 3">
    <name type="scientific">Terfezia boudieri ATCC MYA-4762</name>
    <dbReference type="NCBI Taxonomy" id="1051890"/>
    <lineage>
        <taxon>Eukaryota</taxon>
        <taxon>Fungi</taxon>
        <taxon>Dikarya</taxon>
        <taxon>Ascomycota</taxon>
        <taxon>Pezizomycotina</taxon>
        <taxon>Pezizomycetes</taxon>
        <taxon>Pezizales</taxon>
        <taxon>Pezizaceae</taxon>
        <taxon>Terfezia</taxon>
    </lineage>
</organism>
<dbReference type="OrthoDB" id="5429096at2759"/>
<keyword evidence="3" id="KW-1185">Reference proteome</keyword>
<reference evidence="2 3" key="1">
    <citation type="journal article" date="2018" name="Nat. Ecol. Evol.">
        <title>Pezizomycetes genomes reveal the molecular basis of ectomycorrhizal truffle lifestyle.</title>
        <authorList>
            <person name="Murat C."/>
            <person name="Payen T."/>
            <person name="Noel B."/>
            <person name="Kuo A."/>
            <person name="Morin E."/>
            <person name="Chen J."/>
            <person name="Kohler A."/>
            <person name="Krizsan K."/>
            <person name="Balestrini R."/>
            <person name="Da Silva C."/>
            <person name="Montanini B."/>
            <person name="Hainaut M."/>
            <person name="Levati E."/>
            <person name="Barry K.W."/>
            <person name="Belfiori B."/>
            <person name="Cichocki N."/>
            <person name="Clum A."/>
            <person name="Dockter R.B."/>
            <person name="Fauchery L."/>
            <person name="Guy J."/>
            <person name="Iotti M."/>
            <person name="Le Tacon F."/>
            <person name="Lindquist E.A."/>
            <person name="Lipzen A."/>
            <person name="Malagnac F."/>
            <person name="Mello A."/>
            <person name="Molinier V."/>
            <person name="Miyauchi S."/>
            <person name="Poulain J."/>
            <person name="Riccioni C."/>
            <person name="Rubini A."/>
            <person name="Sitrit Y."/>
            <person name="Splivallo R."/>
            <person name="Traeger S."/>
            <person name="Wang M."/>
            <person name="Zifcakova L."/>
            <person name="Wipf D."/>
            <person name="Zambonelli A."/>
            <person name="Paolocci F."/>
            <person name="Nowrousian M."/>
            <person name="Ottonello S."/>
            <person name="Baldrian P."/>
            <person name="Spatafora J.W."/>
            <person name="Henrissat B."/>
            <person name="Nagy L.G."/>
            <person name="Aury J.M."/>
            <person name="Wincker P."/>
            <person name="Grigoriev I.V."/>
            <person name="Bonfante P."/>
            <person name="Martin F.M."/>
        </authorList>
    </citation>
    <scope>NUCLEOTIDE SEQUENCE [LARGE SCALE GENOMIC DNA]</scope>
    <source>
        <strain evidence="2 3">ATCC MYA-4762</strain>
    </source>
</reference>
<gene>
    <name evidence="2" type="ORF">L211DRAFT_761252</name>
</gene>
<evidence type="ECO:0000256" key="1">
    <source>
        <dbReference type="SAM" id="MobiDB-lite"/>
    </source>
</evidence>
<feature type="region of interest" description="Disordered" evidence="1">
    <location>
        <begin position="1"/>
        <end position="52"/>
    </location>
</feature>
<feature type="non-terminal residue" evidence="2">
    <location>
        <position position="1"/>
    </location>
</feature>
<evidence type="ECO:0000313" key="3">
    <source>
        <dbReference type="Proteomes" id="UP000267821"/>
    </source>
</evidence>
<feature type="non-terminal residue" evidence="2">
    <location>
        <position position="224"/>
    </location>
</feature>
<dbReference type="Gene3D" id="2.60.270.60">
    <property type="match status" value="1"/>
</dbReference>
<name>A0A3N4LFG0_9PEZI</name>
<dbReference type="EMBL" id="ML121558">
    <property type="protein sequence ID" value="RPB21617.1"/>
    <property type="molecule type" value="Genomic_DNA"/>
</dbReference>
<proteinExistence type="predicted"/>
<dbReference type="STRING" id="1051890.A0A3N4LFG0"/>
<protein>
    <submittedName>
        <fullName evidence="2">Uncharacterized protein</fullName>
    </submittedName>
</protein>
<dbReference type="Proteomes" id="UP000267821">
    <property type="component" value="Unassembled WGS sequence"/>
</dbReference>
<sequence length="224" mass="24390">SGSPHHAPPPNHTSDSKPRPNAIPNPTPSHPDQEPYYDHAATPMLRQQSQQAHPSFLPIFTLIEDSTSQEHFHPKVHYIFEDDVDTPLDIALGSRAAPQLQEEKSQQPSEDQGHKPIIVQISQDLTHVERAYSLAPEWQLTNIQVGKAPQWLVGDEFSAGGMGSVSSVTGQEGLMLTIEGTSIPDPSKRGNLSAATGAGAGESLYDLANSFADRMAMIKRVIEF</sequence>
<feature type="compositionally biased region" description="Pro residues" evidence="1">
    <location>
        <begin position="1"/>
        <end position="11"/>
    </location>
</feature>
<accession>A0A3N4LFG0</accession>
<dbReference type="AlphaFoldDB" id="A0A3N4LFG0"/>
<evidence type="ECO:0000313" key="2">
    <source>
        <dbReference type="EMBL" id="RPB21617.1"/>
    </source>
</evidence>